<feature type="transmembrane region" description="Helical" evidence="5">
    <location>
        <begin position="35"/>
        <end position="56"/>
    </location>
</feature>
<feature type="transmembrane region" description="Helical" evidence="5">
    <location>
        <begin position="230"/>
        <end position="246"/>
    </location>
</feature>
<proteinExistence type="inferred from homology"/>
<dbReference type="RefSeq" id="WP_379661294.1">
    <property type="nucleotide sequence ID" value="NZ_JBHUDG010000003.1"/>
</dbReference>
<dbReference type="HAMAP" id="MF_00902">
    <property type="entry name" value="TatC"/>
    <property type="match status" value="1"/>
</dbReference>
<comment type="caution">
    <text evidence="6">The sequence shown here is derived from an EMBL/GenBank/DDBJ whole genome shotgun (WGS) entry which is preliminary data.</text>
</comment>
<keyword evidence="5" id="KW-0813">Transport</keyword>
<sequence length="290" mass="32812">MKEKKSLVEAIKEKGKTLEAEMSFFDHLEVLRWHLIRSAVAVMAATVLAFVFYDFIFDTVIMGPKNPNFLTYRLMCAIGERFDMGPEFCITEIPGKIINTELAGQFTLQLNSSLLAGVVLGFPYLLWEIWRFVKPALHDNERKSASGFVFYASLLFACGISFGYFLVAPLSVNFLSNYTVSPIIENTITVDSYLSTVATLTLGTGVVFELPIVIYILSRLGIMTPEFMREKRRYAIIIILVIAAIVTPTPDILTMLTVSFPLFLLYELSIGVSKRVYKNKQKEEQEEYSN</sequence>
<dbReference type="InterPro" id="IPR002033">
    <property type="entry name" value="TatC"/>
</dbReference>
<evidence type="ECO:0000256" key="3">
    <source>
        <dbReference type="ARBA" id="ARBA00022989"/>
    </source>
</evidence>
<dbReference type="NCBIfam" id="TIGR00945">
    <property type="entry name" value="tatC"/>
    <property type="match status" value="1"/>
</dbReference>
<evidence type="ECO:0000256" key="4">
    <source>
        <dbReference type="ARBA" id="ARBA00023136"/>
    </source>
</evidence>
<comment type="subcellular location">
    <subcellularLocation>
        <location evidence="5">Cell membrane</location>
        <topology evidence="5">Multi-pass membrane protein</topology>
    </subcellularLocation>
    <subcellularLocation>
        <location evidence="1">Membrane</location>
        <topology evidence="1">Multi-pass membrane protein</topology>
    </subcellularLocation>
</comment>
<evidence type="ECO:0000256" key="1">
    <source>
        <dbReference type="ARBA" id="ARBA00004141"/>
    </source>
</evidence>
<keyword evidence="3 5" id="KW-1133">Transmembrane helix</keyword>
<keyword evidence="5" id="KW-1003">Cell membrane</keyword>
<keyword evidence="5" id="KW-0653">Protein transport</keyword>
<evidence type="ECO:0000313" key="7">
    <source>
        <dbReference type="Proteomes" id="UP001597118"/>
    </source>
</evidence>
<evidence type="ECO:0000256" key="2">
    <source>
        <dbReference type="ARBA" id="ARBA00022692"/>
    </source>
</evidence>
<protein>
    <recommendedName>
        <fullName evidence="5">Sec-independent protein translocase protein TatC</fullName>
    </recommendedName>
</protein>
<organism evidence="6 7">
    <name type="scientific">Pseudopedobacter beijingensis</name>
    <dbReference type="NCBI Taxonomy" id="1207056"/>
    <lineage>
        <taxon>Bacteria</taxon>
        <taxon>Pseudomonadati</taxon>
        <taxon>Bacteroidota</taxon>
        <taxon>Sphingobacteriia</taxon>
        <taxon>Sphingobacteriales</taxon>
        <taxon>Sphingobacteriaceae</taxon>
        <taxon>Pseudopedobacter</taxon>
    </lineage>
</organism>
<accession>A0ABW4IBF3</accession>
<dbReference type="EMBL" id="JBHUDG010000003">
    <property type="protein sequence ID" value="MFD1628911.1"/>
    <property type="molecule type" value="Genomic_DNA"/>
</dbReference>
<gene>
    <name evidence="5 6" type="primary">tatC</name>
    <name evidence="6" type="ORF">ACFSAH_03430</name>
</gene>
<feature type="transmembrane region" description="Helical" evidence="5">
    <location>
        <begin position="148"/>
        <end position="172"/>
    </location>
</feature>
<dbReference type="PANTHER" id="PTHR30371:SF0">
    <property type="entry name" value="SEC-INDEPENDENT PROTEIN TRANSLOCASE PROTEIN TATC, CHLOROPLASTIC-RELATED"/>
    <property type="match status" value="1"/>
</dbReference>
<keyword evidence="7" id="KW-1185">Reference proteome</keyword>
<comment type="function">
    <text evidence="5">Part of the twin-arginine translocation (Tat) system that transports large folded proteins containing a characteristic twin-arginine motif in their signal peptide across membranes.</text>
</comment>
<keyword evidence="2 5" id="KW-0812">Transmembrane</keyword>
<feature type="transmembrane region" description="Helical" evidence="5">
    <location>
        <begin position="192"/>
        <end position="218"/>
    </location>
</feature>
<dbReference type="PRINTS" id="PR01840">
    <property type="entry name" value="TATCFAMILY"/>
</dbReference>
<dbReference type="Proteomes" id="UP001597118">
    <property type="component" value="Unassembled WGS sequence"/>
</dbReference>
<evidence type="ECO:0000256" key="5">
    <source>
        <dbReference type="HAMAP-Rule" id="MF_00902"/>
    </source>
</evidence>
<keyword evidence="4 5" id="KW-0472">Membrane</keyword>
<comment type="subunit">
    <text evidence="5">Forms a complex with TatA.</text>
</comment>
<reference evidence="7" key="1">
    <citation type="journal article" date="2019" name="Int. J. Syst. Evol. Microbiol.">
        <title>The Global Catalogue of Microorganisms (GCM) 10K type strain sequencing project: providing services to taxonomists for standard genome sequencing and annotation.</title>
        <authorList>
            <consortium name="The Broad Institute Genomics Platform"/>
            <consortium name="The Broad Institute Genome Sequencing Center for Infectious Disease"/>
            <person name="Wu L."/>
            <person name="Ma J."/>
        </authorList>
    </citation>
    <scope>NUCLEOTIDE SEQUENCE [LARGE SCALE GENOMIC DNA]</scope>
    <source>
        <strain evidence="7">CCUG 53762</strain>
    </source>
</reference>
<comment type="caution">
    <text evidence="5">Lacks conserved residue(s) required for the propagation of feature annotation.</text>
</comment>
<dbReference type="Pfam" id="PF00902">
    <property type="entry name" value="TatC"/>
    <property type="match status" value="1"/>
</dbReference>
<evidence type="ECO:0000313" key="6">
    <source>
        <dbReference type="EMBL" id="MFD1628911.1"/>
    </source>
</evidence>
<name>A0ABW4IBF3_9SPHI</name>
<comment type="similarity">
    <text evidence="5">Belongs to the TatC family.</text>
</comment>
<keyword evidence="5" id="KW-0811">Translocation</keyword>
<feature type="transmembrane region" description="Helical" evidence="5">
    <location>
        <begin position="108"/>
        <end position="127"/>
    </location>
</feature>
<dbReference type="PANTHER" id="PTHR30371">
    <property type="entry name" value="SEC-INDEPENDENT PROTEIN TRANSLOCASE PROTEIN TATC"/>
    <property type="match status" value="1"/>
</dbReference>